<keyword evidence="3" id="KW-1185">Reference proteome</keyword>
<dbReference type="STRING" id="2064.TR51_08155"/>
<evidence type="ECO:0000313" key="3">
    <source>
        <dbReference type="Proteomes" id="UP000032066"/>
    </source>
</evidence>
<evidence type="ECO:0000313" key="2">
    <source>
        <dbReference type="EMBL" id="KIQ64328.1"/>
    </source>
</evidence>
<proteinExistence type="predicted"/>
<dbReference type="Proteomes" id="UP000032066">
    <property type="component" value="Unassembled WGS sequence"/>
</dbReference>
<dbReference type="OrthoDB" id="3866629at2"/>
<accession>A0A0D0Q083</accession>
<sequence>MTAGNNEMPGADMAVELGLAAAAADVKIGSVPVEGILAGGRRIRNRRRTVVGALALASVVALGSGAMAGLNGFAGSGSTAQALPAGGSGGALPLVPGAEASAVPGAAATTTATGVRDPLKPVRVMIGQGTVDGKEWQLWEALWPVAPQGQAYAQAVAVWEERHAVDPSIEKPTEAFVQQYWQPTEDVVNTYATLDGVRQKYDRQGSYPAPGHLDPRMANTFSGGVLGPSAKSGTPGPLPIRLAVLAIGPDVGKVVVNWSDGGVAEPKPVVVEDSPYRMVVVPERVGLKVTAWHFFDKNGVALPDAGTRLLSE</sequence>
<reference evidence="2 3" key="1">
    <citation type="submission" date="2015-02" db="EMBL/GenBank/DDBJ databases">
        <title>Draft genome sequence of Kitasatospora griseola MF730-N6, a bafilomycin, terpentecin and satosporin producer.</title>
        <authorList>
            <person name="Arens J.C."/>
            <person name="Haltli B."/>
            <person name="Kerr R.G."/>
        </authorList>
    </citation>
    <scope>NUCLEOTIDE SEQUENCE [LARGE SCALE GENOMIC DNA]</scope>
    <source>
        <strain evidence="2 3">MF730-N6</strain>
    </source>
</reference>
<feature type="transmembrane region" description="Helical" evidence="1">
    <location>
        <begin position="50"/>
        <end position="70"/>
    </location>
</feature>
<name>A0A0D0Q083_KITGR</name>
<dbReference type="AlphaFoldDB" id="A0A0D0Q083"/>
<dbReference type="EMBL" id="JXZB01000002">
    <property type="protein sequence ID" value="KIQ64328.1"/>
    <property type="molecule type" value="Genomic_DNA"/>
</dbReference>
<keyword evidence="1" id="KW-0812">Transmembrane</keyword>
<protein>
    <submittedName>
        <fullName evidence="2">Uncharacterized protein</fullName>
    </submittedName>
</protein>
<dbReference type="PATRIC" id="fig|2064.6.peg.1739"/>
<keyword evidence="1" id="KW-0472">Membrane</keyword>
<evidence type="ECO:0000256" key="1">
    <source>
        <dbReference type="SAM" id="Phobius"/>
    </source>
</evidence>
<keyword evidence="1" id="KW-1133">Transmembrane helix</keyword>
<organism evidence="2 3">
    <name type="scientific">Kitasatospora griseola</name>
    <name type="common">Streptomyces griseolosporeus</name>
    <dbReference type="NCBI Taxonomy" id="2064"/>
    <lineage>
        <taxon>Bacteria</taxon>
        <taxon>Bacillati</taxon>
        <taxon>Actinomycetota</taxon>
        <taxon>Actinomycetes</taxon>
        <taxon>Kitasatosporales</taxon>
        <taxon>Streptomycetaceae</taxon>
        <taxon>Kitasatospora</taxon>
    </lineage>
</organism>
<comment type="caution">
    <text evidence="2">The sequence shown here is derived from an EMBL/GenBank/DDBJ whole genome shotgun (WGS) entry which is preliminary data.</text>
</comment>
<gene>
    <name evidence="2" type="ORF">TR51_08155</name>
</gene>
<dbReference type="RefSeq" id="WP_043909770.1">
    <property type="nucleotide sequence ID" value="NZ_JXZB01000002.1"/>
</dbReference>